<evidence type="ECO:0000256" key="4">
    <source>
        <dbReference type="ARBA" id="ARBA00023157"/>
    </source>
</evidence>
<reference evidence="5" key="1">
    <citation type="submission" date="2023-10" db="EMBL/GenBank/DDBJ databases">
        <title>Genome assembly of Pristionchus species.</title>
        <authorList>
            <person name="Yoshida K."/>
            <person name="Sommer R.J."/>
        </authorList>
    </citation>
    <scope>NUCLEOTIDE SEQUENCE</scope>
    <source>
        <strain evidence="5">RS0144</strain>
    </source>
</reference>
<evidence type="ECO:0000313" key="5">
    <source>
        <dbReference type="EMBL" id="GMS89996.1"/>
    </source>
</evidence>
<dbReference type="AlphaFoldDB" id="A0AAV5T332"/>
<dbReference type="GO" id="GO:0006874">
    <property type="term" value="P:intracellular calcium ion homeostasis"/>
    <property type="evidence" value="ECO:0007669"/>
    <property type="project" value="TreeGrafter"/>
</dbReference>
<dbReference type="PANTHER" id="PTHR11245">
    <property type="entry name" value="STANNIOCALCIN"/>
    <property type="match status" value="1"/>
</dbReference>
<dbReference type="GO" id="GO:0005179">
    <property type="term" value="F:hormone activity"/>
    <property type="evidence" value="ECO:0007669"/>
    <property type="project" value="UniProtKB-KW"/>
</dbReference>
<keyword evidence="6" id="KW-1185">Reference proteome</keyword>
<comment type="similarity">
    <text evidence="1">Belongs to the stanniocalcin family.</text>
</comment>
<evidence type="ECO:0000256" key="1">
    <source>
        <dbReference type="ARBA" id="ARBA00008693"/>
    </source>
</evidence>
<keyword evidence="3" id="KW-0372">Hormone</keyword>
<dbReference type="GO" id="GO:0005615">
    <property type="term" value="C:extracellular space"/>
    <property type="evidence" value="ECO:0007669"/>
    <property type="project" value="TreeGrafter"/>
</dbReference>
<comment type="subunit">
    <text evidence="2">Homodimer; disulfide-linked.</text>
</comment>
<evidence type="ECO:0000313" key="6">
    <source>
        <dbReference type="Proteomes" id="UP001432027"/>
    </source>
</evidence>
<evidence type="ECO:0000256" key="3">
    <source>
        <dbReference type="ARBA" id="ARBA00022702"/>
    </source>
</evidence>
<sequence>VLVIVVVSFTHAQNECNVYNQLETATRCGASGYALSYGLPNCLNFINKAQMFDSPGKDFIKCTRTCLVQFVQQELIAKKVNN</sequence>
<dbReference type="Proteomes" id="UP001432027">
    <property type="component" value="Unassembled WGS sequence"/>
</dbReference>
<evidence type="ECO:0000256" key="2">
    <source>
        <dbReference type="ARBA" id="ARBA00011748"/>
    </source>
</evidence>
<proteinExistence type="inferred from homology"/>
<name>A0AAV5T332_9BILA</name>
<gene>
    <name evidence="5" type="ORF">PENTCL1PPCAC_12171</name>
</gene>
<comment type="caution">
    <text evidence="5">The sequence shown here is derived from an EMBL/GenBank/DDBJ whole genome shotgun (WGS) entry which is preliminary data.</text>
</comment>
<dbReference type="PANTHER" id="PTHR11245:SF6">
    <property type="entry name" value="DUF19 DOMAIN-CONTAINING PROTEIN"/>
    <property type="match status" value="1"/>
</dbReference>
<accession>A0AAV5T332</accession>
<organism evidence="5 6">
    <name type="scientific">Pristionchus entomophagus</name>
    <dbReference type="NCBI Taxonomy" id="358040"/>
    <lineage>
        <taxon>Eukaryota</taxon>
        <taxon>Metazoa</taxon>
        <taxon>Ecdysozoa</taxon>
        <taxon>Nematoda</taxon>
        <taxon>Chromadorea</taxon>
        <taxon>Rhabditida</taxon>
        <taxon>Rhabditina</taxon>
        <taxon>Diplogasteromorpha</taxon>
        <taxon>Diplogasteroidea</taxon>
        <taxon>Neodiplogasteridae</taxon>
        <taxon>Pristionchus</taxon>
    </lineage>
</organism>
<dbReference type="EMBL" id="BTSX01000003">
    <property type="protein sequence ID" value="GMS89996.1"/>
    <property type="molecule type" value="Genomic_DNA"/>
</dbReference>
<dbReference type="InterPro" id="IPR004978">
    <property type="entry name" value="Stanniocalcin"/>
</dbReference>
<keyword evidence="4" id="KW-1015">Disulfide bond</keyword>
<protein>
    <submittedName>
        <fullName evidence="5">Uncharacterized protein</fullName>
    </submittedName>
</protein>
<feature type="non-terminal residue" evidence="5">
    <location>
        <position position="1"/>
    </location>
</feature>